<keyword evidence="13" id="KW-1185">Reference proteome</keyword>
<keyword evidence="9 10" id="KW-0472">Membrane</keyword>
<dbReference type="VEuPathDB" id="VectorBase:PPAI003250"/>
<keyword evidence="7" id="KW-1133">Transmembrane helix</keyword>
<keyword evidence="5" id="KW-0677">Repeat</keyword>
<feature type="repeat" description="Solcar" evidence="10">
    <location>
        <begin position="150"/>
        <end position="234"/>
    </location>
</feature>
<keyword evidence="8" id="KW-0496">Mitochondrion</keyword>
<evidence type="ECO:0000256" key="5">
    <source>
        <dbReference type="ARBA" id="ARBA00022737"/>
    </source>
</evidence>
<dbReference type="Pfam" id="PF00153">
    <property type="entry name" value="Mito_carr"/>
    <property type="match status" value="3"/>
</dbReference>
<dbReference type="InterPro" id="IPR045315">
    <property type="entry name" value="Mtm1-like"/>
</dbReference>
<evidence type="ECO:0008006" key="14">
    <source>
        <dbReference type="Google" id="ProtNLM"/>
    </source>
</evidence>
<dbReference type="EMBL" id="AJVK01012234">
    <property type="status" value="NOT_ANNOTATED_CDS"/>
    <property type="molecule type" value="Genomic_DNA"/>
</dbReference>
<dbReference type="PROSITE" id="PS50920">
    <property type="entry name" value="SOLCAR"/>
    <property type="match status" value="2"/>
</dbReference>
<dbReference type="PANTHER" id="PTHR45760">
    <property type="entry name" value="FI19922P1-RELATED"/>
    <property type="match status" value="1"/>
</dbReference>
<evidence type="ECO:0000256" key="6">
    <source>
        <dbReference type="ARBA" id="ARBA00022792"/>
    </source>
</evidence>
<accession>A0A1B0GMQ7</accession>
<evidence type="ECO:0000256" key="1">
    <source>
        <dbReference type="ARBA" id="ARBA00004448"/>
    </source>
</evidence>
<dbReference type="VEuPathDB" id="VectorBase:PPAPM1_003498"/>
<evidence type="ECO:0000256" key="3">
    <source>
        <dbReference type="ARBA" id="ARBA00022448"/>
    </source>
</evidence>
<dbReference type="SUPFAM" id="SSF103506">
    <property type="entry name" value="Mitochondrial carrier"/>
    <property type="match status" value="1"/>
</dbReference>
<organism evidence="12 13">
    <name type="scientific">Phlebotomus papatasi</name>
    <name type="common">Sandfly</name>
    <dbReference type="NCBI Taxonomy" id="29031"/>
    <lineage>
        <taxon>Eukaryota</taxon>
        <taxon>Metazoa</taxon>
        <taxon>Ecdysozoa</taxon>
        <taxon>Arthropoda</taxon>
        <taxon>Hexapoda</taxon>
        <taxon>Insecta</taxon>
        <taxon>Pterygota</taxon>
        <taxon>Neoptera</taxon>
        <taxon>Endopterygota</taxon>
        <taxon>Diptera</taxon>
        <taxon>Nematocera</taxon>
        <taxon>Psychodoidea</taxon>
        <taxon>Psychodidae</taxon>
        <taxon>Phlebotomus</taxon>
        <taxon>Phlebotomus</taxon>
    </lineage>
</organism>
<evidence type="ECO:0000256" key="11">
    <source>
        <dbReference type="RuleBase" id="RU000488"/>
    </source>
</evidence>
<protein>
    <recommendedName>
        <fullName evidence="14">Mitochondrial carrier protein</fullName>
    </recommendedName>
</protein>
<name>A0A1B0GMQ7_PHLPP</name>
<reference evidence="12" key="1">
    <citation type="submission" date="2022-08" db="UniProtKB">
        <authorList>
            <consortium name="EnsemblMetazoa"/>
        </authorList>
    </citation>
    <scope>IDENTIFICATION</scope>
    <source>
        <strain evidence="12">Israel</strain>
    </source>
</reference>
<evidence type="ECO:0000313" key="12">
    <source>
        <dbReference type="EnsemblMetazoa" id="PPAI003250-PA"/>
    </source>
</evidence>
<keyword evidence="3 11" id="KW-0813">Transport</keyword>
<dbReference type="GO" id="GO:1990542">
    <property type="term" value="P:mitochondrial transmembrane transport"/>
    <property type="evidence" value="ECO:0007669"/>
    <property type="project" value="InterPro"/>
</dbReference>
<dbReference type="PANTHER" id="PTHR45760:SF2">
    <property type="entry name" value="FI19922P1-RELATED"/>
    <property type="match status" value="1"/>
</dbReference>
<dbReference type="GO" id="GO:0005743">
    <property type="term" value="C:mitochondrial inner membrane"/>
    <property type="evidence" value="ECO:0007669"/>
    <property type="project" value="UniProtKB-SubCell"/>
</dbReference>
<evidence type="ECO:0000256" key="8">
    <source>
        <dbReference type="ARBA" id="ARBA00023128"/>
    </source>
</evidence>
<keyword evidence="4 10" id="KW-0812">Transmembrane</keyword>
<dbReference type="InterPro" id="IPR023395">
    <property type="entry name" value="MCP_dom_sf"/>
</dbReference>
<dbReference type="EnsemblMetazoa" id="PPAI003250-RA">
    <property type="protein sequence ID" value="PPAI003250-PA"/>
    <property type="gene ID" value="PPAI003250"/>
</dbReference>
<evidence type="ECO:0000256" key="10">
    <source>
        <dbReference type="PROSITE-ProRule" id="PRU00282"/>
    </source>
</evidence>
<comment type="similarity">
    <text evidence="2 11">Belongs to the mitochondrial carrier (TC 2.A.29) family.</text>
</comment>
<comment type="subcellular location">
    <subcellularLocation>
        <location evidence="1">Mitochondrion inner membrane</location>
        <topology evidence="1">Multi-pass membrane protein</topology>
    </subcellularLocation>
</comment>
<keyword evidence="6" id="KW-0999">Mitochondrion inner membrane</keyword>
<proteinExistence type="inferred from homology"/>
<evidence type="ECO:0000256" key="7">
    <source>
        <dbReference type="ARBA" id="ARBA00022989"/>
    </source>
</evidence>
<evidence type="ECO:0000256" key="9">
    <source>
        <dbReference type="ARBA" id="ARBA00023136"/>
    </source>
</evidence>
<dbReference type="Gene3D" id="1.50.40.10">
    <property type="entry name" value="Mitochondrial carrier domain"/>
    <property type="match status" value="2"/>
</dbReference>
<feature type="repeat" description="Solcar" evidence="10">
    <location>
        <begin position="23"/>
        <end position="135"/>
    </location>
</feature>
<dbReference type="InterPro" id="IPR018108">
    <property type="entry name" value="MCP_transmembrane"/>
</dbReference>
<evidence type="ECO:0000256" key="2">
    <source>
        <dbReference type="ARBA" id="ARBA00006375"/>
    </source>
</evidence>
<sequence length="325" mass="36112">MDSRGSLTTKYDIDDPRFRIHPSQQMVSACSGALLTSLFMTPLDVVKTRLQAQQKLLLSNKCFLYCNGLMDHLCPCGTNGIASKTPHLSGTIDAFVKISNSEGVRALWSGLSPTLVLAVPTTVIYFVAYEQLRVRAKYMYIQYKSSTTSTPWWIALGAGSVARTIAATIVSPLELVRTKMQSQKLSYLEVGQALRSMINTQGILGLWTGLRPTLMRDVPFSGIYWTSYESLKAIWNVTGSPTFTFKVGEKLIYTDAPKKLPKSESVFPALGKIYQLHGIRGLFAGIIPRLVKVAPACAIMLSSFEYGKAFFHKYNVNQFHKKTLE</sequence>
<evidence type="ECO:0000256" key="4">
    <source>
        <dbReference type="ARBA" id="ARBA00022692"/>
    </source>
</evidence>
<dbReference type="PROSITE" id="PS51257">
    <property type="entry name" value="PROKAR_LIPOPROTEIN"/>
    <property type="match status" value="1"/>
</dbReference>
<evidence type="ECO:0000313" key="13">
    <source>
        <dbReference type="Proteomes" id="UP000092462"/>
    </source>
</evidence>
<dbReference type="AlphaFoldDB" id="A0A1B0GMQ7"/>
<dbReference type="Proteomes" id="UP000092462">
    <property type="component" value="Unassembled WGS sequence"/>
</dbReference>